<evidence type="ECO:0000313" key="4">
    <source>
        <dbReference type="EMBL" id="APC17512.1"/>
    </source>
</evidence>
<evidence type="ECO:0000256" key="1">
    <source>
        <dbReference type="ARBA" id="ARBA00022679"/>
    </source>
</evidence>
<dbReference type="InterPro" id="IPR016181">
    <property type="entry name" value="Acyl_CoA_acyltransferase"/>
</dbReference>
<dbReference type="GeneID" id="46910146"/>
<keyword evidence="1 4" id="KW-0808">Transferase</keyword>
<evidence type="ECO:0000256" key="2">
    <source>
        <dbReference type="ARBA" id="ARBA00023315"/>
    </source>
</evidence>
<dbReference type="OrthoDB" id="7001268at2"/>
<dbReference type="Pfam" id="PF00583">
    <property type="entry name" value="Acetyltransf_1"/>
    <property type="match status" value="1"/>
</dbReference>
<dbReference type="PANTHER" id="PTHR43877:SF2">
    <property type="entry name" value="AMINOALKYLPHOSPHONATE N-ACETYLTRANSFERASE-RELATED"/>
    <property type="match status" value="1"/>
</dbReference>
<dbReference type="Gene3D" id="3.40.630.30">
    <property type="match status" value="1"/>
</dbReference>
<dbReference type="InterPro" id="IPR050832">
    <property type="entry name" value="Bact_Acetyltransf"/>
</dbReference>
<sequence length="162" mass="18342">MTISFRPVNEQDIPRICSFARNEEELFFFFPAATWPLTHEQLRGSIAQRSDSTVIELDGTVVGFANFYRWTSGGTCTIGNVIIDPEVRANGIGRHLIKHMIAIAQTRHRAAEVTLSCFNTNVAGLLFYPKLGFTPFSIEERQDKQGQRLALIHLRFTQELSL</sequence>
<proteinExistence type="predicted"/>
<dbReference type="AlphaFoldDB" id="A0A1J0ENU3"/>
<name>A0A1J0ENU3_9PSED</name>
<accession>A0A1J0ENU3</accession>
<dbReference type="SUPFAM" id="SSF55729">
    <property type="entry name" value="Acyl-CoA N-acyltransferases (Nat)"/>
    <property type="match status" value="1"/>
</dbReference>
<protein>
    <submittedName>
        <fullName evidence="4">GNAT family N-acetyltransferase</fullName>
    </submittedName>
</protein>
<dbReference type="EMBL" id="CP017886">
    <property type="protein sequence ID" value="APC17512.1"/>
    <property type="molecule type" value="Genomic_DNA"/>
</dbReference>
<dbReference type="PANTHER" id="PTHR43877">
    <property type="entry name" value="AMINOALKYLPHOSPHONATE N-ACETYLTRANSFERASE-RELATED-RELATED"/>
    <property type="match status" value="1"/>
</dbReference>
<dbReference type="GO" id="GO:0016747">
    <property type="term" value="F:acyltransferase activity, transferring groups other than amino-acyl groups"/>
    <property type="evidence" value="ECO:0007669"/>
    <property type="project" value="InterPro"/>
</dbReference>
<dbReference type="CDD" id="cd04301">
    <property type="entry name" value="NAT_SF"/>
    <property type="match status" value="1"/>
</dbReference>
<feature type="domain" description="N-acetyltransferase" evidence="3">
    <location>
        <begin position="3"/>
        <end position="161"/>
    </location>
</feature>
<dbReference type="Proteomes" id="UP000182567">
    <property type="component" value="Chromosome"/>
</dbReference>
<dbReference type="PROSITE" id="PS51186">
    <property type="entry name" value="GNAT"/>
    <property type="match status" value="1"/>
</dbReference>
<keyword evidence="2" id="KW-0012">Acyltransferase</keyword>
<organism evidence="4 5">
    <name type="scientific">Pseudomonas frederiksbergensis</name>
    <dbReference type="NCBI Taxonomy" id="104087"/>
    <lineage>
        <taxon>Bacteria</taxon>
        <taxon>Pseudomonadati</taxon>
        <taxon>Pseudomonadota</taxon>
        <taxon>Gammaproteobacteria</taxon>
        <taxon>Pseudomonadales</taxon>
        <taxon>Pseudomonadaceae</taxon>
        <taxon>Pseudomonas</taxon>
    </lineage>
</organism>
<evidence type="ECO:0000313" key="5">
    <source>
        <dbReference type="Proteomes" id="UP000182567"/>
    </source>
</evidence>
<reference evidence="5" key="1">
    <citation type="submission" date="2016-10" db="EMBL/GenBank/DDBJ databases">
        <title>Pseudomonas frederiksbergensis ERGS4:02 complete genome.</title>
        <authorList>
            <person name="Kumar R."/>
            <person name="Acharya V."/>
            <person name="Singh D."/>
        </authorList>
    </citation>
    <scope>NUCLEOTIDE SEQUENCE [LARGE SCALE GENOMIC DNA]</scope>
    <source>
        <strain evidence="5">ERGS4:02</strain>
    </source>
</reference>
<dbReference type="InterPro" id="IPR000182">
    <property type="entry name" value="GNAT_dom"/>
</dbReference>
<dbReference type="RefSeq" id="WP_071553326.1">
    <property type="nucleotide sequence ID" value="NZ_CP017886.1"/>
</dbReference>
<gene>
    <name evidence="4" type="ORF">BLL42_17895</name>
</gene>
<evidence type="ECO:0000259" key="3">
    <source>
        <dbReference type="PROSITE" id="PS51186"/>
    </source>
</evidence>